<evidence type="ECO:0000313" key="1">
    <source>
        <dbReference type="EMBL" id="QQC90098.1"/>
    </source>
</evidence>
<dbReference type="EMBL" id="CP065959">
    <property type="protein sequence ID" value="QQC90098.1"/>
    <property type="molecule type" value="Genomic_DNA"/>
</dbReference>
<proteinExistence type="predicted"/>
<protein>
    <submittedName>
        <fullName evidence="1">Uncharacterized protein</fullName>
    </submittedName>
</protein>
<dbReference type="Proteomes" id="UP000596130">
    <property type="component" value="Chromosome"/>
</dbReference>
<organism evidence="1 2">
    <name type="scientific">Streptomyces alfalfae</name>
    <dbReference type="NCBI Taxonomy" id="1642299"/>
    <lineage>
        <taxon>Bacteria</taxon>
        <taxon>Bacillati</taxon>
        <taxon>Actinomycetota</taxon>
        <taxon>Actinomycetes</taxon>
        <taxon>Kitasatosporales</taxon>
        <taxon>Streptomycetaceae</taxon>
        <taxon>Streptomyces</taxon>
    </lineage>
</organism>
<sequence length="328" mass="36511">MATRNPGGRADPSALTALRERLADLKPRLVKGLLSSVAVLGVAAELIDPVGDALQGQQFLGGSFAAVVALILFDAISDTGEREGSGVDVLSTLSELNGPVNEAFQEPHVDIYFSGFTMETLYGLIRDPLMGVADGTIRPKRVTLRIIVAHLDLPMNLPGALSPHPDESGRLVFGDSEDNRERMREDYTLKYWRELRALLDRVRRHDPRIVIDCEVRESPHGPQAKLYILNEERVFHGWYGIEESTFERDGRVHDFLDAAGLGIKHGDARYFGWTVRSGTKTTRQVARSHLEWFQNLWDVLDRVKPATPVIRNPVWEPPQTPPASGSPH</sequence>
<gene>
    <name evidence="1" type="ORF">I8755_17985</name>
</gene>
<accession>A0A7T4PGY5</accession>
<evidence type="ECO:0000313" key="2">
    <source>
        <dbReference type="Proteomes" id="UP000596130"/>
    </source>
</evidence>
<reference evidence="1 2" key="1">
    <citation type="submission" date="2020-12" db="EMBL/GenBank/DDBJ databases">
        <title>Identification and biosynthesis of polyene macrolides produced by Streptomyces alfalfae Men-myco-93-63.</title>
        <authorList>
            <person name="Liu D."/>
            <person name="Li Y."/>
            <person name="Liu L."/>
            <person name="Han X."/>
            <person name="Shen F."/>
        </authorList>
    </citation>
    <scope>NUCLEOTIDE SEQUENCE [LARGE SCALE GENOMIC DNA]</scope>
    <source>
        <strain evidence="1 2">Men-myco-93-63</strain>
    </source>
</reference>
<name>A0A7T4PGY5_9ACTN</name>
<dbReference type="AlphaFoldDB" id="A0A7T4PGY5"/>
<dbReference type="RefSeq" id="WP_198503061.1">
    <property type="nucleotide sequence ID" value="NZ_CP065959.1"/>
</dbReference>